<gene>
    <name evidence="2" type="ORF">MSAN_00456400</name>
</gene>
<feature type="region of interest" description="Disordered" evidence="1">
    <location>
        <begin position="96"/>
        <end position="135"/>
    </location>
</feature>
<dbReference type="OrthoDB" id="3215907at2759"/>
<feature type="region of interest" description="Disordered" evidence="1">
    <location>
        <begin position="193"/>
        <end position="264"/>
    </location>
</feature>
<dbReference type="AlphaFoldDB" id="A0A8H7DKH7"/>
<accession>A0A8H7DKH7</accession>
<dbReference type="Proteomes" id="UP000623467">
    <property type="component" value="Unassembled WGS sequence"/>
</dbReference>
<dbReference type="EMBL" id="JACAZH010000002">
    <property type="protein sequence ID" value="KAF7375673.1"/>
    <property type="molecule type" value="Genomic_DNA"/>
</dbReference>
<feature type="compositionally biased region" description="Low complexity" evidence="1">
    <location>
        <begin position="207"/>
        <end position="218"/>
    </location>
</feature>
<evidence type="ECO:0000313" key="3">
    <source>
        <dbReference type="Proteomes" id="UP000623467"/>
    </source>
</evidence>
<feature type="compositionally biased region" description="Low complexity" evidence="1">
    <location>
        <begin position="99"/>
        <end position="117"/>
    </location>
</feature>
<organism evidence="2 3">
    <name type="scientific">Mycena sanguinolenta</name>
    <dbReference type="NCBI Taxonomy" id="230812"/>
    <lineage>
        <taxon>Eukaryota</taxon>
        <taxon>Fungi</taxon>
        <taxon>Dikarya</taxon>
        <taxon>Basidiomycota</taxon>
        <taxon>Agaricomycotina</taxon>
        <taxon>Agaricomycetes</taxon>
        <taxon>Agaricomycetidae</taxon>
        <taxon>Agaricales</taxon>
        <taxon>Marasmiineae</taxon>
        <taxon>Mycenaceae</taxon>
        <taxon>Mycena</taxon>
    </lineage>
</organism>
<protein>
    <submittedName>
        <fullName evidence="2">Uncharacterized protein</fullName>
    </submittedName>
</protein>
<reference evidence="2" key="1">
    <citation type="submission" date="2020-05" db="EMBL/GenBank/DDBJ databases">
        <title>Mycena genomes resolve the evolution of fungal bioluminescence.</title>
        <authorList>
            <person name="Tsai I.J."/>
        </authorList>
    </citation>
    <scope>NUCLEOTIDE SEQUENCE</scope>
    <source>
        <strain evidence="2">160909Yilan</strain>
    </source>
</reference>
<comment type="caution">
    <text evidence="2">The sequence shown here is derived from an EMBL/GenBank/DDBJ whole genome shotgun (WGS) entry which is preliminary data.</text>
</comment>
<name>A0A8H7DKH7_9AGAR</name>
<feature type="region of interest" description="Disordered" evidence="1">
    <location>
        <begin position="40"/>
        <end position="82"/>
    </location>
</feature>
<evidence type="ECO:0000256" key="1">
    <source>
        <dbReference type="SAM" id="MobiDB-lite"/>
    </source>
</evidence>
<evidence type="ECO:0000313" key="2">
    <source>
        <dbReference type="EMBL" id="KAF7375673.1"/>
    </source>
</evidence>
<keyword evidence="3" id="KW-1185">Reference proteome</keyword>
<sequence length="319" mass="34723">MSLPQACNPLSPAERSRLVRSNRKLQVILGASPELIEAAVSRSTKRHEHTSREAVTSSTPPVNAVPSLSDRRLLRPTTTANPTRPQLILHLQPPTILATPSGSTLSTPLSPSTNTTPTTPPPTLSRPSSAKDTRRPILQENIAPDVAEQPTTRPFLRRATTALGGGYFPPQRRVRTAASTPVDDSTLVPPTVLGHGYFPSQRRRRTTASTSVEVSALVPPVPPLPQMSSPLEKRGGKPLALARSFSTAKREPRLPRAPDSSLTAREARELADELEGAQILTAVRHDLRVGVVRRRQEAEWIGEWNCAMDQVAKELRALK</sequence>
<proteinExistence type="predicted"/>